<keyword evidence="6" id="KW-0406">Ion transport</keyword>
<dbReference type="Pfam" id="PF25539">
    <property type="entry name" value="Bestrophin_2"/>
    <property type="match status" value="1"/>
</dbReference>
<keyword evidence="4 9" id="KW-0812">Transmembrane</keyword>
<dbReference type="PANTHER" id="PTHR33281">
    <property type="entry name" value="UPF0187 PROTEIN YNEE"/>
    <property type="match status" value="1"/>
</dbReference>
<dbReference type="GO" id="GO:0005254">
    <property type="term" value="F:chloride channel activity"/>
    <property type="evidence" value="ECO:0007669"/>
    <property type="project" value="InterPro"/>
</dbReference>
<feature type="transmembrane region" description="Helical" evidence="9">
    <location>
        <begin position="44"/>
        <end position="63"/>
    </location>
</feature>
<evidence type="ECO:0000313" key="11">
    <source>
        <dbReference type="Proteomes" id="UP000475249"/>
    </source>
</evidence>
<feature type="transmembrane region" description="Helical" evidence="9">
    <location>
        <begin position="202"/>
        <end position="221"/>
    </location>
</feature>
<organism evidence="10 11">
    <name type="scientific">Poritiphilus flavus</name>
    <dbReference type="NCBI Taxonomy" id="2697053"/>
    <lineage>
        <taxon>Bacteria</taxon>
        <taxon>Pseudomonadati</taxon>
        <taxon>Bacteroidota</taxon>
        <taxon>Flavobacteriia</taxon>
        <taxon>Flavobacteriales</taxon>
        <taxon>Flavobacteriaceae</taxon>
        <taxon>Poritiphilus</taxon>
    </lineage>
</organism>
<evidence type="ECO:0000256" key="6">
    <source>
        <dbReference type="ARBA" id="ARBA00023065"/>
    </source>
</evidence>
<comment type="subcellular location">
    <subcellularLocation>
        <location evidence="1">Cell membrane</location>
        <topology evidence="1">Multi-pass membrane protein</topology>
    </subcellularLocation>
</comment>
<evidence type="ECO:0000313" key="10">
    <source>
        <dbReference type="EMBL" id="NAS14111.1"/>
    </source>
</evidence>
<evidence type="ECO:0000256" key="9">
    <source>
        <dbReference type="SAM" id="Phobius"/>
    </source>
</evidence>
<dbReference type="PANTHER" id="PTHR33281:SF19">
    <property type="entry name" value="VOLTAGE-DEPENDENT ANION CHANNEL-FORMING PROTEIN YNEE"/>
    <property type="match status" value="1"/>
</dbReference>
<name>A0A6L9EHC6_9FLAO</name>
<keyword evidence="2" id="KW-0813">Transport</keyword>
<keyword evidence="3" id="KW-1003">Cell membrane</keyword>
<evidence type="ECO:0000256" key="3">
    <source>
        <dbReference type="ARBA" id="ARBA00022475"/>
    </source>
</evidence>
<sequence length="295" mass="34081">MILERKIPIGYILGKIKIDLLVVVVFSTATSLLSSYLQDLNIPVTIGAFLGTAIALILSFKLSQSYDRWWEARKIWGAIVNDSRTFVLQLKHFSKNPESALISRMAYRQMSWCYALGANLRGLKINTEEDPFLEELERQLLKDRIHIPLALLDNHSADLNTLHREDQLNDFQQVQIDSTLLRLCASMGKAERIKNTSFPKTYRLTLHLFIYIFLVMLSFSLTELTGFIEIPLLVFISVPFFLLEKIALNIQDPFENRPTDTAMTSIARTIERNIRELLKEEDIPEPLKPEKFYMQ</sequence>
<dbReference type="EMBL" id="WXYO01000008">
    <property type="protein sequence ID" value="NAS14111.1"/>
    <property type="molecule type" value="Genomic_DNA"/>
</dbReference>
<comment type="caution">
    <text evidence="10">The sequence shown here is derived from an EMBL/GenBank/DDBJ whole genome shotgun (WGS) entry which is preliminary data.</text>
</comment>
<reference evidence="10 11" key="1">
    <citation type="submission" date="2020-01" db="EMBL/GenBank/DDBJ databases">
        <title>Bacteria diversity of Porities sp.</title>
        <authorList>
            <person name="Wang G."/>
        </authorList>
    </citation>
    <scope>NUCLEOTIDE SEQUENCE [LARGE SCALE GENOMIC DNA]</scope>
    <source>
        <strain evidence="10 11">R33</strain>
    </source>
</reference>
<dbReference type="GO" id="GO:0005886">
    <property type="term" value="C:plasma membrane"/>
    <property type="evidence" value="ECO:0007669"/>
    <property type="project" value="UniProtKB-SubCell"/>
</dbReference>
<dbReference type="InterPro" id="IPR044669">
    <property type="entry name" value="YneE/VCCN1/2-like"/>
</dbReference>
<protein>
    <recommendedName>
        <fullName evidence="12">Hydrogenase</fullName>
    </recommendedName>
</protein>
<accession>A0A6L9EHC6</accession>
<evidence type="ECO:0000256" key="7">
    <source>
        <dbReference type="ARBA" id="ARBA00023136"/>
    </source>
</evidence>
<evidence type="ECO:0008006" key="12">
    <source>
        <dbReference type="Google" id="ProtNLM"/>
    </source>
</evidence>
<evidence type="ECO:0000256" key="5">
    <source>
        <dbReference type="ARBA" id="ARBA00022989"/>
    </source>
</evidence>
<evidence type="ECO:0000256" key="2">
    <source>
        <dbReference type="ARBA" id="ARBA00022448"/>
    </source>
</evidence>
<evidence type="ECO:0000256" key="1">
    <source>
        <dbReference type="ARBA" id="ARBA00004651"/>
    </source>
</evidence>
<keyword evidence="5 9" id="KW-1133">Transmembrane helix</keyword>
<comment type="similarity">
    <text evidence="8">Belongs to the anion channel-forming bestrophin (TC 1.A.46) family.</text>
</comment>
<dbReference type="RefSeq" id="WP_161437138.1">
    <property type="nucleotide sequence ID" value="NZ_WXYO01000008.1"/>
</dbReference>
<evidence type="ECO:0000256" key="8">
    <source>
        <dbReference type="ARBA" id="ARBA00034708"/>
    </source>
</evidence>
<gene>
    <name evidence="10" type="ORF">GTQ38_19025</name>
</gene>
<dbReference type="AlphaFoldDB" id="A0A6L9EHC6"/>
<keyword evidence="11" id="KW-1185">Reference proteome</keyword>
<proteinExistence type="inferred from homology"/>
<evidence type="ECO:0000256" key="4">
    <source>
        <dbReference type="ARBA" id="ARBA00022692"/>
    </source>
</evidence>
<keyword evidence="7 9" id="KW-0472">Membrane</keyword>
<dbReference type="Proteomes" id="UP000475249">
    <property type="component" value="Unassembled WGS sequence"/>
</dbReference>